<dbReference type="CDD" id="cd00075">
    <property type="entry name" value="HATPase"/>
    <property type="match status" value="1"/>
</dbReference>
<keyword evidence="7 14" id="KW-0812">Transmembrane</keyword>
<keyword evidence="9 17" id="KW-0418">Kinase</keyword>
<dbReference type="Pfam" id="PF02518">
    <property type="entry name" value="HATPase_c"/>
    <property type="match status" value="1"/>
</dbReference>
<dbReference type="RefSeq" id="WP_258384660.1">
    <property type="nucleotide sequence ID" value="NZ_CP091430.1"/>
</dbReference>
<dbReference type="PRINTS" id="PR00344">
    <property type="entry name" value="BCTRLSENSOR"/>
</dbReference>
<reference evidence="17" key="1">
    <citation type="submission" date="2022-01" db="EMBL/GenBank/DDBJ databases">
        <title>Paenibacillus spongiae sp. nov., isolated from marine sponge.</title>
        <authorList>
            <person name="Li Z."/>
            <person name="Zhang M."/>
        </authorList>
    </citation>
    <scope>NUCLEOTIDE SEQUENCE</scope>
    <source>
        <strain evidence="17">PHS-Z3</strain>
    </source>
</reference>
<protein>
    <recommendedName>
        <fullName evidence="3">histidine kinase</fullName>
        <ecNumber evidence="3">2.7.13.3</ecNumber>
    </recommendedName>
</protein>
<evidence type="ECO:0000256" key="3">
    <source>
        <dbReference type="ARBA" id="ARBA00012438"/>
    </source>
</evidence>
<keyword evidence="5" id="KW-0597">Phosphoprotein</keyword>
<proteinExistence type="predicted"/>
<dbReference type="GO" id="GO:0016301">
    <property type="term" value="F:kinase activity"/>
    <property type="evidence" value="ECO:0007669"/>
    <property type="project" value="UniProtKB-KW"/>
</dbReference>
<evidence type="ECO:0000256" key="8">
    <source>
        <dbReference type="ARBA" id="ARBA00022741"/>
    </source>
</evidence>
<keyword evidence="10" id="KW-0067">ATP-binding</keyword>
<dbReference type="SUPFAM" id="SSF55874">
    <property type="entry name" value="ATPase domain of HSP90 chaperone/DNA topoisomerase II/histidine kinase"/>
    <property type="match status" value="1"/>
</dbReference>
<dbReference type="Pfam" id="PF00512">
    <property type="entry name" value="HisKA"/>
    <property type="match status" value="1"/>
</dbReference>
<evidence type="ECO:0000259" key="16">
    <source>
        <dbReference type="PROSITE" id="PS50885"/>
    </source>
</evidence>
<dbReference type="EMBL" id="CP091430">
    <property type="protein sequence ID" value="UVI28571.1"/>
    <property type="molecule type" value="Genomic_DNA"/>
</dbReference>
<evidence type="ECO:0000256" key="7">
    <source>
        <dbReference type="ARBA" id="ARBA00022692"/>
    </source>
</evidence>
<dbReference type="Proteomes" id="UP001057877">
    <property type="component" value="Chromosome"/>
</dbReference>
<evidence type="ECO:0000256" key="1">
    <source>
        <dbReference type="ARBA" id="ARBA00000085"/>
    </source>
</evidence>
<gene>
    <name evidence="17" type="ORF">L1F29_24425</name>
</gene>
<dbReference type="CDD" id="cd06225">
    <property type="entry name" value="HAMP"/>
    <property type="match status" value="1"/>
</dbReference>
<dbReference type="SMART" id="SM00304">
    <property type="entry name" value="HAMP"/>
    <property type="match status" value="1"/>
</dbReference>
<sequence>MKFWQKIYLFSILSFVLIFNAASIMVIERNHSKMLQQEINHTLSANMSVNSSVNAIIPILRIYDSIDYEKTVLTNIAKEFVDKNRDSSIYLEIMNAKKKTVYSNTDFAMPSERKELVDLQAGEIKYILRDIGSRTLLFTTNLTDINRNPYIFTYIKDVTPVYAERTEQYRFFAKVDLGACLFFMIVMFFISKGLTKPIDQMVKTAKVIAKGNFSERVQLKSKDEIGVLAANFNEMAAVVEDKINILERNNSEKQRFINNITHELKTPLTSIIGYANYLRVTKYDGDTFLDGLNVIYSEGKRLEALSAKLMDLIVLHEDQFVMKRENLTGIILEIEPSLAMKAREKQIQIRLECEDCYLMLERDLVKILIFNLVDNAVKASPSHGSITIRTYVHEGTCRLEVIDQGTGIPKEHLDKIFEPFYMADKARTRSSNGAGLGLSICQSIAGIHHAAIEVESEAGLGTAMTVVFTEAVVQREVGEWQSYG</sequence>
<accession>A0ABY5S3V1</accession>
<evidence type="ECO:0000256" key="12">
    <source>
        <dbReference type="ARBA" id="ARBA00023012"/>
    </source>
</evidence>
<organism evidence="17 18">
    <name type="scientific">Paenibacillus spongiae</name>
    <dbReference type="NCBI Taxonomy" id="2909671"/>
    <lineage>
        <taxon>Bacteria</taxon>
        <taxon>Bacillati</taxon>
        <taxon>Bacillota</taxon>
        <taxon>Bacilli</taxon>
        <taxon>Bacillales</taxon>
        <taxon>Paenibacillaceae</taxon>
        <taxon>Paenibacillus</taxon>
    </lineage>
</organism>
<feature type="domain" description="HAMP" evidence="16">
    <location>
        <begin position="192"/>
        <end position="244"/>
    </location>
</feature>
<comment type="subcellular location">
    <subcellularLocation>
        <location evidence="2">Cell membrane</location>
        <topology evidence="2">Multi-pass membrane protein</topology>
    </subcellularLocation>
</comment>
<evidence type="ECO:0000313" key="17">
    <source>
        <dbReference type="EMBL" id="UVI28571.1"/>
    </source>
</evidence>
<dbReference type="InterPro" id="IPR036097">
    <property type="entry name" value="HisK_dim/P_sf"/>
</dbReference>
<dbReference type="PROSITE" id="PS50109">
    <property type="entry name" value="HIS_KIN"/>
    <property type="match status" value="1"/>
</dbReference>
<dbReference type="Gene3D" id="6.10.340.10">
    <property type="match status" value="1"/>
</dbReference>
<evidence type="ECO:0000256" key="5">
    <source>
        <dbReference type="ARBA" id="ARBA00022553"/>
    </source>
</evidence>
<evidence type="ECO:0000313" key="18">
    <source>
        <dbReference type="Proteomes" id="UP001057877"/>
    </source>
</evidence>
<evidence type="ECO:0000256" key="6">
    <source>
        <dbReference type="ARBA" id="ARBA00022679"/>
    </source>
</evidence>
<dbReference type="PANTHER" id="PTHR45528">
    <property type="entry name" value="SENSOR HISTIDINE KINASE CPXA"/>
    <property type="match status" value="1"/>
</dbReference>
<dbReference type="InterPro" id="IPR005467">
    <property type="entry name" value="His_kinase_dom"/>
</dbReference>
<feature type="domain" description="Histidine kinase" evidence="15">
    <location>
        <begin position="259"/>
        <end position="472"/>
    </location>
</feature>
<evidence type="ECO:0000256" key="2">
    <source>
        <dbReference type="ARBA" id="ARBA00004651"/>
    </source>
</evidence>
<dbReference type="SMART" id="SM00387">
    <property type="entry name" value="HATPase_c"/>
    <property type="match status" value="1"/>
</dbReference>
<keyword evidence="13 14" id="KW-0472">Membrane</keyword>
<dbReference type="InterPro" id="IPR036890">
    <property type="entry name" value="HATPase_C_sf"/>
</dbReference>
<keyword evidence="12" id="KW-0902">Two-component regulatory system</keyword>
<dbReference type="PANTHER" id="PTHR45528:SF1">
    <property type="entry name" value="SENSOR HISTIDINE KINASE CPXA"/>
    <property type="match status" value="1"/>
</dbReference>
<evidence type="ECO:0000256" key="14">
    <source>
        <dbReference type="SAM" id="Phobius"/>
    </source>
</evidence>
<evidence type="ECO:0000256" key="13">
    <source>
        <dbReference type="ARBA" id="ARBA00023136"/>
    </source>
</evidence>
<evidence type="ECO:0000256" key="10">
    <source>
        <dbReference type="ARBA" id="ARBA00022840"/>
    </source>
</evidence>
<keyword evidence="8" id="KW-0547">Nucleotide-binding</keyword>
<dbReference type="InterPro" id="IPR050398">
    <property type="entry name" value="HssS/ArlS-like"/>
</dbReference>
<dbReference type="SUPFAM" id="SSF47384">
    <property type="entry name" value="Homodimeric domain of signal transducing histidine kinase"/>
    <property type="match status" value="1"/>
</dbReference>
<dbReference type="SMART" id="SM00388">
    <property type="entry name" value="HisKA"/>
    <property type="match status" value="1"/>
</dbReference>
<dbReference type="PROSITE" id="PS50885">
    <property type="entry name" value="HAMP"/>
    <property type="match status" value="1"/>
</dbReference>
<dbReference type="Pfam" id="PF00672">
    <property type="entry name" value="HAMP"/>
    <property type="match status" value="1"/>
</dbReference>
<dbReference type="EC" id="2.7.13.3" evidence="3"/>
<keyword evidence="11 14" id="KW-1133">Transmembrane helix</keyword>
<dbReference type="Gene3D" id="3.30.565.10">
    <property type="entry name" value="Histidine kinase-like ATPase, C-terminal domain"/>
    <property type="match status" value="1"/>
</dbReference>
<keyword evidence="4" id="KW-1003">Cell membrane</keyword>
<keyword evidence="18" id="KW-1185">Reference proteome</keyword>
<evidence type="ECO:0000259" key="15">
    <source>
        <dbReference type="PROSITE" id="PS50109"/>
    </source>
</evidence>
<comment type="catalytic activity">
    <reaction evidence="1">
        <text>ATP + protein L-histidine = ADP + protein N-phospho-L-histidine.</text>
        <dbReference type="EC" id="2.7.13.3"/>
    </reaction>
</comment>
<evidence type="ECO:0000256" key="9">
    <source>
        <dbReference type="ARBA" id="ARBA00022777"/>
    </source>
</evidence>
<keyword evidence="6" id="KW-0808">Transferase</keyword>
<evidence type="ECO:0000256" key="11">
    <source>
        <dbReference type="ARBA" id="ARBA00022989"/>
    </source>
</evidence>
<dbReference type="InterPro" id="IPR004358">
    <property type="entry name" value="Sig_transdc_His_kin-like_C"/>
</dbReference>
<dbReference type="CDD" id="cd00082">
    <property type="entry name" value="HisKA"/>
    <property type="match status" value="1"/>
</dbReference>
<dbReference type="InterPro" id="IPR003594">
    <property type="entry name" value="HATPase_dom"/>
</dbReference>
<dbReference type="Gene3D" id="1.10.287.130">
    <property type="match status" value="1"/>
</dbReference>
<feature type="transmembrane region" description="Helical" evidence="14">
    <location>
        <begin position="6"/>
        <end position="27"/>
    </location>
</feature>
<name>A0ABY5S3V1_9BACL</name>
<evidence type="ECO:0000256" key="4">
    <source>
        <dbReference type="ARBA" id="ARBA00022475"/>
    </source>
</evidence>
<dbReference type="InterPro" id="IPR003660">
    <property type="entry name" value="HAMP_dom"/>
</dbReference>
<dbReference type="InterPro" id="IPR003661">
    <property type="entry name" value="HisK_dim/P_dom"/>
</dbReference>
<dbReference type="SUPFAM" id="SSF158472">
    <property type="entry name" value="HAMP domain-like"/>
    <property type="match status" value="1"/>
</dbReference>